<dbReference type="RefSeq" id="XP_055370691.1">
    <property type="nucleotide sequence ID" value="XM_055514716.1"/>
</dbReference>
<dbReference type="Proteomes" id="UP000515150">
    <property type="component" value="Chromosome 14"/>
</dbReference>
<keyword evidence="1" id="KW-1133">Transmembrane helix</keyword>
<dbReference type="GeneID" id="114869118"/>
<dbReference type="OrthoDB" id="8439544at2759"/>
<evidence type="ECO:0000313" key="5">
    <source>
        <dbReference type="RefSeq" id="XP_029028841.1"/>
    </source>
</evidence>
<protein>
    <submittedName>
        <fullName evidence="4 5">Uncharacterized protein LOC114869118 isoform X1</fullName>
    </submittedName>
</protein>
<feature type="chain" id="PRO_5044651883" evidence="2">
    <location>
        <begin position="19"/>
        <end position="217"/>
    </location>
</feature>
<dbReference type="InterPro" id="IPR013783">
    <property type="entry name" value="Ig-like_fold"/>
</dbReference>
<keyword evidence="1" id="KW-0812">Transmembrane</keyword>
<proteinExistence type="predicted"/>
<evidence type="ECO:0000256" key="2">
    <source>
        <dbReference type="SAM" id="SignalP"/>
    </source>
</evidence>
<accession>A0A6P7P9C2</accession>
<dbReference type="InterPro" id="IPR036179">
    <property type="entry name" value="Ig-like_dom_sf"/>
</dbReference>
<evidence type="ECO:0000256" key="1">
    <source>
        <dbReference type="SAM" id="Phobius"/>
    </source>
</evidence>
<gene>
    <name evidence="4 5 6 7" type="primary">LOC114869118</name>
</gene>
<feature type="signal peptide" evidence="2">
    <location>
        <begin position="1"/>
        <end position="18"/>
    </location>
</feature>
<keyword evidence="2" id="KW-0732">Signal</keyword>
<evidence type="ECO:0000313" key="4">
    <source>
        <dbReference type="RefSeq" id="XP_029028839.1"/>
    </source>
</evidence>
<evidence type="ECO:0000313" key="3">
    <source>
        <dbReference type="Proteomes" id="UP000515150"/>
    </source>
</evidence>
<feature type="transmembrane region" description="Helical" evidence="1">
    <location>
        <begin position="126"/>
        <end position="147"/>
    </location>
</feature>
<dbReference type="SUPFAM" id="SSF48726">
    <property type="entry name" value="Immunoglobulin"/>
    <property type="match status" value="1"/>
</dbReference>
<reference evidence="4 5" key="1">
    <citation type="submission" date="2025-04" db="UniProtKB">
        <authorList>
            <consortium name="RefSeq"/>
        </authorList>
    </citation>
    <scope>IDENTIFICATION</scope>
</reference>
<evidence type="ECO:0000313" key="7">
    <source>
        <dbReference type="RefSeq" id="XP_055370691.1"/>
    </source>
</evidence>
<organism evidence="3 5">
    <name type="scientific">Betta splendens</name>
    <name type="common">Siamese fighting fish</name>
    <dbReference type="NCBI Taxonomy" id="158456"/>
    <lineage>
        <taxon>Eukaryota</taxon>
        <taxon>Metazoa</taxon>
        <taxon>Chordata</taxon>
        <taxon>Craniata</taxon>
        <taxon>Vertebrata</taxon>
        <taxon>Euteleostomi</taxon>
        <taxon>Actinopterygii</taxon>
        <taxon>Neopterygii</taxon>
        <taxon>Teleostei</taxon>
        <taxon>Neoteleostei</taxon>
        <taxon>Acanthomorphata</taxon>
        <taxon>Anabantaria</taxon>
        <taxon>Anabantiformes</taxon>
        <taxon>Anabantoidei</taxon>
        <taxon>Osphronemidae</taxon>
        <taxon>Betta</taxon>
    </lineage>
</organism>
<dbReference type="AlphaFoldDB" id="A0A6P7P9C2"/>
<name>A0A6P7P9C2_BETSP</name>
<keyword evidence="1" id="KW-0472">Membrane</keyword>
<dbReference type="KEGG" id="bspl:114869118"/>
<dbReference type="RefSeq" id="XP_029028839.1">
    <property type="nucleotide sequence ID" value="XM_029173006.3"/>
</dbReference>
<dbReference type="RefSeq" id="XP_029028841.1">
    <property type="nucleotide sequence ID" value="XM_029173008.3"/>
</dbReference>
<dbReference type="RefSeq" id="XP_040929595.1">
    <property type="nucleotide sequence ID" value="XM_041073661.2"/>
</dbReference>
<dbReference type="Gene3D" id="2.60.40.10">
    <property type="entry name" value="Immunoglobulins"/>
    <property type="match status" value="1"/>
</dbReference>
<sequence length="217" mass="24338">MSALVLLMTTMMVMKSKAAFTKIITVSSHSDGSVLLPAEGGGRLEHGWDVRWTHPHLVLSLKNNMTTCHHGRCELLSDGSLRFNRVQIKDSGTYRLEVFYENGTQQMRKDFLLHVEAAAGDSSSTVAVSISCLLLFLLLLSFIIFILRRRGIRHTDTSGQTEENVYVKMLSHCGKEGEDDVEKKQEKEEDPVYVSCNPALSMETPITQQTVEDDVYV</sequence>
<evidence type="ECO:0000313" key="6">
    <source>
        <dbReference type="RefSeq" id="XP_040929595.1"/>
    </source>
</evidence>
<keyword evidence="3" id="KW-1185">Reference proteome</keyword>